<organism evidence="13 14">
    <name type="scientific">Wickerhamomyces anomalus (strain ATCC 58044 / CBS 1984 / NCYC 433 / NRRL Y-366-8)</name>
    <name type="common">Yeast</name>
    <name type="synonym">Hansenula anomala</name>
    <dbReference type="NCBI Taxonomy" id="683960"/>
    <lineage>
        <taxon>Eukaryota</taxon>
        <taxon>Fungi</taxon>
        <taxon>Dikarya</taxon>
        <taxon>Ascomycota</taxon>
        <taxon>Saccharomycotina</taxon>
        <taxon>Saccharomycetes</taxon>
        <taxon>Phaffomycetales</taxon>
        <taxon>Wickerhamomycetaceae</taxon>
        <taxon>Wickerhamomyces</taxon>
    </lineage>
</organism>
<dbReference type="Gene3D" id="3.40.50.1170">
    <property type="entry name" value="L-asparaginase, N-terminal domain"/>
    <property type="match status" value="1"/>
</dbReference>
<feature type="active site" description="O-isoaspartyl threonine intermediate" evidence="5">
    <location>
        <position position="49"/>
    </location>
</feature>
<evidence type="ECO:0000259" key="11">
    <source>
        <dbReference type="Pfam" id="PF00710"/>
    </source>
</evidence>
<dbReference type="STRING" id="683960.A0A1E3P9W8"/>
<evidence type="ECO:0000256" key="7">
    <source>
        <dbReference type="PROSITE-ProRule" id="PRU10099"/>
    </source>
</evidence>
<dbReference type="PANTHER" id="PTHR11707:SF28">
    <property type="entry name" value="60 KDA LYSOPHOSPHOLIPASE"/>
    <property type="match status" value="1"/>
</dbReference>
<dbReference type="OrthoDB" id="542841at2759"/>
<feature type="domain" description="Asparaginase/glutaminase C-terminal" evidence="12">
    <location>
        <begin position="255"/>
        <end position="362"/>
    </location>
</feature>
<dbReference type="PIRSF" id="PIRSF500176">
    <property type="entry name" value="L_ASNase"/>
    <property type="match status" value="1"/>
</dbReference>
<dbReference type="PROSITE" id="PS51732">
    <property type="entry name" value="ASN_GLN_ASE_3"/>
    <property type="match status" value="1"/>
</dbReference>
<dbReference type="GO" id="GO:0004067">
    <property type="term" value="F:asparaginase activity"/>
    <property type="evidence" value="ECO:0007669"/>
    <property type="project" value="UniProtKB-UniRule"/>
</dbReference>
<dbReference type="PRINTS" id="PR00139">
    <property type="entry name" value="ASNGLNASE"/>
</dbReference>
<dbReference type="Pfam" id="PF17763">
    <property type="entry name" value="Asparaginase_C"/>
    <property type="match status" value="1"/>
</dbReference>
<dbReference type="PANTHER" id="PTHR11707">
    <property type="entry name" value="L-ASPARAGINASE"/>
    <property type="match status" value="1"/>
</dbReference>
<dbReference type="GO" id="GO:0006530">
    <property type="term" value="P:L-asparagine catabolic process"/>
    <property type="evidence" value="ECO:0007669"/>
    <property type="project" value="UniProtKB-ARBA"/>
</dbReference>
<dbReference type="EMBL" id="KV454208">
    <property type="protein sequence ID" value="ODQ62209.1"/>
    <property type="molecule type" value="Genomic_DNA"/>
</dbReference>
<keyword evidence="3" id="KW-0378">Hydrolase</keyword>
<accession>A0A1E3P9W8</accession>
<evidence type="ECO:0000256" key="3">
    <source>
        <dbReference type="ARBA" id="ARBA00022801"/>
    </source>
</evidence>
<feature type="domain" description="L-asparaginase N-terminal" evidence="11">
    <location>
        <begin position="41"/>
        <end position="232"/>
    </location>
</feature>
<comment type="catalytic activity">
    <reaction evidence="4">
        <text>L-asparagine + H2O = L-aspartate + NH4(+)</text>
        <dbReference type="Rhea" id="RHEA:21016"/>
        <dbReference type="ChEBI" id="CHEBI:15377"/>
        <dbReference type="ChEBI" id="CHEBI:28938"/>
        <dbReference type="ChEBI" id="CHEBI:29991"/>
        <dbReference type="ChEBI" id="CHEBI:58048"/>
        <dbReference type="EC" id="3.5.1.1"/>
    </reaction>
</comment>
<evidence type="ECO:0000256" key="1">
    <source>
        <dbReference type="ARBA" id="ARBA00010518"/>
    </source>
</evidence>
<dbReference type="InterPro" id="IPR004550">
    <property type="entry name" value="AsnASE_II"/>
</dbReference>
<dbReference type="Gene3D" id="3.40.50.40">
    <property type="match status" value="1"/>
</dbReference>
<evidence type="ECO:0000313" key="13">
    <source>
        <dbReference type="EMBL" id="ODQ62209.1"/>
    </source>
</evidence>
<feature type="binding site" evidence="6">
    <location>
        <position position="95"/>
    </location>
    <ligand>
        <name>substrate</name>
    </ligand>
</feature>
<dbReference type="EC" id="3.5.1.1" evidence="2"/>
<dbReference type="InterPro" id="IPR027475">
    <property type="entry name" value="Asparaginase/glutaminase_AS2"/>
</dbReference>
<feature type="binding site" evidence="6">
    <location>
        <begin position="128"/>
        <end position="129"/>
    </location>
    <ligand>
        <name>substrate</name>
    </ligand>
</feature>
<feature type="signal peptide" evidence="10">
    <location>
        <begin position="1"/>
        <end position="21"/>
    </location>
</feature>
<evidence type="ECO:0000256" key="2">
    <source>
        <dbReference type="ARBA" id="ARBA00012920"/>
    </source>
</evidence>
<dbReference type="SUPFAM" id="SSF53774">
    <property type="entry name" value="Glutaminase/Asparaginase"/>
    <property type="match status" value="1"/>
</dbReference>
<evidence type="ECO:0000256" key="10">
    <source>
        <dbReference type="SAM" id="SignalP"/>
    </source>
</evidence>
<comment type="similarity">
    <text evidence="1 9">Belongs to the asparaginase 1 family.</text>
</comment>
<protein>
    <recommendedName>
        <fullName evidence="2">asparaginase</fullName>
        <ecNumber evidence="2">3.5.1.1</ecNumber>
    </recommendedName>
</protein>
<dbReference type="PIRSF" id="PIRSF001220">
    <property type="entry name" value="L-ASNase_gatD"/>
    <property type="match status" value="1"/>
</dbReference>
<dbReference type="RefSeq" id="XP_019041416.1">
    <property type="nucleotide sequence ID" value="XM_019185363.1"/>
</dbReference>
<name>A0A1E3P9W8_WICAA</name>
<dbReference type="Proteomes" id="UP000094112">
    <property type="component" value="Unassembled WGS sequence"/>
</dbReference>
<dbReference type="InterPro" id="IPR027474">
    <property type="entry name" value="L-asparaginase_N"/>
</dbReference>
<dbReference type="InterPro" id="IPR020827">
    <property type="entry name" value="Asparaginase/glutaminase_AS1"/>
</dbReference>
<proteinExistence type="inferred from homology"/>
<dbReference type="InterPro" id="IPR027473">
    <property type="entry name" value="L-asparaginase_C"/>
</dbReference>
<dbReference type="InterPro" id="IPR006034">
    <property type="entry name" value="Asparaginase/glutaminase-like"/>
</dbReference>
<dbReference type="Pfam" id="PF00710">
    <property type="entry name" value="Asparaginase"/>
    <property type="match status" value="1"/>
</dbReference>
<dbReference type="NCBIfam" id="TIGR00520">
    <property type="entry name" value="asnASE_II"/>
    <property type="match status" value="1"/>
</dbReference>
<dbReference type="PROSITE" id="PS00144">
    <property type="entry name" value="ASN_GLN_ASE_1"/>
    <property type="match status" value="1"/>
</dbReference>
<reference evidence="13 14" key="1">
    <citation type="journal article" date="2016" name="Proc. Natl. Acad. Sci. U.S.A.">
        <title>Comparative genomics of biotechnologically important yeasts.</title>
        <authorList>
            <person name="Riley R."/>
            <person name="Haridas S."/>
            <person name="Wolfe K.H."/>
            <person name="Lopes M.R."/>
            <person name="Hittinger C.T."/>
            <person name="Goeker M."/>
            <person name="Salamov A.A."/>
            <person name="Wisecaver J.H."/>
            <person name="Long T.M."/>
            <person name="Calvey C.H."/>
            <person name="Aerts A.L."/>
            <person name="Barry K.W."/>
            <person name="Choi C."/>
            <person name="Clum A."/>
            <person name="Coughlan A.Y."/>
            <person name="Deshpande S."/>
            <person name="Douglass A.P."/>
            <person name="Hanson S.J."/>
            <person name="Klenk H.-P."/>
            <person name="LaButti K.M."/>
            <person name="Lapidus A."/>
            <person name="Lindquist E.A."/>
            <person name="Lipzen A.M."/>
            <person name="Meier-Kolthoff J.P."/>
            <person name="Ohm R.A."/>
            <person name="Otillar R.P."/>
            <person name="Pangilinan J.L."/>
            <person name="Peng Y."/>
            <person name="Rokas A."/>
            <person name="Rosa C.A."/>
            <person name="Scheuner C."/>
            <person name="Sibirny A.A."/>
            <person name="Slot J.C."/>
            <person name="Stielow J.B."/>
            <person name="Sun H."/>
            <person name="Kurtzman C.P."/>
            <person name="Blackwell M."/>
            <person name="Grigoriev I.V."/>
            <person name="Jeffries T.W."/>
        </authorList>
    </citation>
    <scope>NUCLEOTIDE SEQUENCE [LARGE SCALE GENOMIC DNA]</scope>
    <source>
        <strain evidence="14">ATCC 58044 / CBS 1984 / NCYC 433 / NRRL Y-366-8</strain>
    </source>
</reference>
<dbReference type="InterPro" id="IPR037152">
    <property type="entry name" value="L-asparaginase_N_sf"/>
</dbReference>
<dbReference type="FunFam" id="3.40.50.1170:FF:000001">
    <property type="entry name" value="L-asparaginase 2"/>
    <property type="match status" value="1"/>
</dbReference>
<evidence type="ECO:0000313" key="14">
    <source>
        <dbReference type="Proteomes" id="UP000094112"/>
    </source>
</evidence>
<dbReference type="InterPro" id="IPR040919">
    <property type="entry name" value="Asparaginase_C"/>
</dbReference>
<gene>
    <name evidence="13" type="ORF">WICANDRAFT_82299</name>
</gene>
<evidence type="ECO:0000256" key="8">
    <source>
        <dbReference type="PROSITE-ProRule" id="PRU10100"/>
    </source>
</evidence>
<evidence type="ECO:0000256" key="5">
    <source>
        <dbReference type="PIRSR" id="PIRSR001220-1"/>
    </source>
</evidence>
<evidence type="ECO:0000256" key="9">
    <source>
        <dbReference type="RuleBase" id="RU004456"/>
    </source>
</evidence>
<dbReference type="InterPro" id="IPR036152">
    <property type="entry name" value="Asp/glu_Ase-like_sf"/>
</dbReference>
<feature type="active site" evidence="7">
    <location>
        <position position="49"/>
    </location>
</feature>
<dbReference type="CDD" id="cd08964">
    <property type="entry name" value="L-asparaginase_II"/>
    <property type="match status" value="1"/>
</dbReference>
<dbReference type="SMART" id="SM00870">
    <property type="entry name" value="Asparaginase"/>
    <property type="match status" value="1"/>
</dbReference>
<keyword evidence="14" id="KW-1185">Reference proteome</keyword>
<feature type="chain" id="PRO_5009133755" description="asparaginase" evidence="10">
    <location>
        <begin position="22"/>
        <end position="368"/>
    </location>
</feature>
<sequence length="368" mass="39591">MLLSKTILASILLSLITSTQAVPLLKREDSPVPKNASLPTVKIFGTGGTIASRGGSGSQTAGYELGLTVADLVESIPDLAKAANIEFLQVSNVGSSSVNYTHLIPLYHNVSQSLLNDEIDGAVVTHGTDTLEETAFFLDLTIKTEKPICVVGAMRPATAISADGSMNLYQAVSIAGSEEAKGRGTLIPFNDRINSAFWATKTNANTVDTFKAVEQGFLGTFLNNDVEFFFPPVRPNGYHYFDISNVTDASQIPEVVILYSYQGLDPELVRYAVEERGAKGIVLAGSGAGSWTATGYTVLEELMAKYNIPIVRSRRTMDGSVPVTAPLKEYISSGYLNPQKSRIMLQLCLYSGYNEEQIRSVFSGVYGG</sequence>
<evidence type="ECO:0000259" key="12">
    <source>
        <dbReference type="Pfam" id="PF17763"/>
    </source>
</evidence>
<evidence type="ECO:0000256" key="4">
    <source>
        <dbReference type="ARBA" id="ARBA00049366"/>
    </source>
</evidence>
<keyword evidence="10" id="KW-0732">Signal</keyword>
<dbReference type="GeneID" id="30202609"/>
<feature type="active site" evidence="8">
    <location>
        <position position="128"/>
    </location>
</feature>
<evidence type="ECO:0000256" key="6">
    <source>
        <dbReference type="PIRSR" id="PIRSR001220-2"/>
    </source>
</evidence>
<dbReference type="AlphaFoldDB" id="A0A1E3P9W8"/>
<dbReference type="PROSITE" id="PS00917">
    <property type="entry name" value="ASN_GLN_ASE_2"/>
    <property type="match status" value="1"/>
</dbReference>